<comment type="similarity">
    <text evidence="1">Belongs to the HAM1 NTPase family.</text>
</comment>
<protein>
    <recommendedName>
        <fullName evidence="6">Inosine triphosphate pyrophosphatase</fullName>
    </recommendedName>
</protein>
<comment type="caution">
    <text evidence="4">The sequence shown here is derived from an EMBL/GenBank/DDBJ whole genome shotgun (WGS) entry which is preliminary data.</text>
</comment>
<dbReference type="SUPFAM" id="SSF52972">
    <property type="entry name" value="ITPase-like"/>
    <property type="match status" value="1"/>
</dbReference>
<proteinExistence type="inferred from homology"/>
<dbReference type="PANTHER" id="PTHR11067">
    <property type="entry name" value="INOSINE TRIPHOSPHATE PYROPHOSPHATASE/HAM1 PROTEIN"/>
    <property type="match status" value="1"/>
</dbReference>
<organism evidence="4 5">
    <name type="scientific">Prorocentrum cordatum</name>
    <dbReference type="NCBI Taxonomy" id="2364126"/>
    <lineage>
        <taxon>Eukaryota</taxon>
        <taxon>Sar</taxon>
        <taxon>Alveolata</taxon>
        <taxon>Dinophyceae</taxon>
        <taxon>Prorocentrales</taxon>
        <taxon>Prorocentraceae</taxon>
        <taxon>Prorocentrum</taxon>
    </lineage>
</organism>
<dbReference type="Pfam" id="PF01725">
    <property type="entry name" value="Ham1p_like"/>
    <property type="match status" value="1"/>
</dbReference>
<feature type="non-terminal residue" evidence="4">
    <location>
        <position position="1"/>
    </location>
</feature>
<evidence type="ECO:0000256" key="2">
    <source>
        <dbReference type="ARBA" id="ARBA00022801"/>
    </source>
</evidence>
<evidence type="ECO:0000313" key="5">
    <source>
        <dbReference type="Proteomes" id="UP001189429"/>
    </source>
</evidence>
<evidence type="ECO:0000313" key="4">
    <source>
        <dbReference type="EMBL" id="CAK0843754.1"/>
    </source>
</evidence>
<dbReference type="InterPro" id="IPR002637">
    <property type="entry name" value="RdgB/HAM1"/>
</dbReference>
<dbReference type="PANTHER" id="PTHR11067:SF9">
    <property type="entry name" value="INOSINE TRIPHOSPHATE PYROPHOSPHATASE"/>
    <property type="match status" value="1"/>
</dbReference>
<dbReference type="Proteomes" id="UP001189429">
    <property type="component" value="Unassembled WGS sequence"/>
</dbReference>
<keyword evidence="5" id="KW-1185">Reference proteome</keyword>
<dbReference type="InterPro" id="IPR029001">
    <property type="entry name" value="ITPase-like_fam"/>
</dbReference>
<evidence type="ECO:0000256" key="1">
    <source>
        <dbReference type="ARBA" id="ARBA00008023"/>
    </source>
</evidence>
<accession>A0ABN9TE55</accession>
<dbReference type="EMBL" id="CAUYUJ010014605">
    <property type="protein sequence ID" value="CAK0843754.1"/>
    <property type="molecule type" value="Genomic_DNA"/>
</dbReference>
<name>A0ABN9TE55_9DINO</name>
<gene>
    <name evidence="4" type="ORF">PCOR1329_LOCUS38002</name>
</gene>
<evidence type="ECO:0008006" key="6">
    <source>
        <dbReference type="Google" id="ProtNLM"/>
    </source>
</evidence>
<reference evidence="4" key="1">
    <citation type="submission" date="2023-10" db="EMBL/GenBank/DDBJ databases">
        <authorList>
            <person name="Chen Y."/>
            <person name="Shah S."/>
            <person name="Dougan E. K."/>
            <person name="Thang M."/>
            <person name="Chan C."/>
        </authorList>
    </citation>
    <scope>NUCLEOTIDE SEQUENCE [LARGE SCALE GENOMIC DNA]</scope>
</reference>
<dbReference type="Gene3D" id="3.90.950.10">
    <property type="match status" value="1"/>
</dbReference>
<evidence type="ECO:0000256" key="3">
    <source>
        <dbReference type="SAM" id="MobiDB-lite"/>
    </source>
</evidence>
<sequence>ATRTRAPTRSASSPSAPARDRVRIFDGRTEGRIVPARGPTDFGWDPVFEPLEGGGRTYAEMPKAEKNAISHRGRSLALLKSWLTENSAKFEEEALSPAAPAGGK</sequence>
<feature type="region of interest" description="Disordered" evidence="3">
    <location>
        <begin position="26"/>
        <end position="47"/>
    </location>
</feature>
<keyword evidence="2" id="KW-0378">Hydrolase</keyword>